<gene>
    <name evidence="3" type="ORF">SAMN05444141_106340</name>
</gene>
<evidence type="ECO:0000256" key="1">
    <source>
        <dbReference type="SAM" id="SignalP"/>
    </source>
</evidence>
<feature type="signal peptide" evidence="1">
    <location>
        <begin position="1"/>
        <end position="26"/>
    </location>
</feature>
<dbReference type="InterPro" id="IPR050266">
    <property type="entry name" value="AB_hydrolase_sf"/>
</dbReference>
<organism evidence="3 4">
    <name type="scientific">Pseudovibrio denitrificans</name>
    <dbReference type="NCBI Taxonomy" id="258256"/>
    <lineage>
        <taxon>Bacteria</taxon>
        <taxon>Pseudomonadati</taxon>
        <taxon>Pseudomonadota</taxon>
        <taxon>Alphaproteobacteria</taxon>
        <taxon>Hyphomicrobiales</taxon>
        <taxon>Stappiaceae</taxon>
        <taxon>Pseudovibrio</taxon>
    </lineage>
</organism>
<protein>
    <submittedName>
        <fullName evidence="3">Haloalkane dehalogenase</fullName>
    </submittedName>
</protein>
<keyword evidence="4" id="KW-1185">Reference proteome</keyword>
<accession>A0A1I7CRQ3</accession>
<proteinExistence type="predicted"/>
<dbReference type="Proteomes" id="UP000183371">
    <property type="component" value="Unassembled WGS sequence"/>
</dbReference>
<dbReference type="Pfam" id="PF00561">
    <property type="entry name" value="Abhydrolase_1"/>
    <property type="match status" value="1"/>
</dbReference>
<feature type="domain" description="AB hydrolase-1" evidence="2">
    <location>
        <begin position="54"/>
        <end position="301"/>
    </location>
</feature>
<name>A0A1I7CRQ3_9HYPH</name>
<feature type="chain" id="PRO_5010238877" evidence="1">
    <location>
        <begin position="27"/>
        <end position="317"/>
    </location>
</feature>
<reference evidence="4" key="1">
    <citation type="submission" date="2016-10" db="EMBL/GenBank/DDBJ databases">
        <authorList>
            <person name="Varghese N."/>
            <person name="Submissions S."/>
        </authorList>
    </citation>
    <scope>NUCLEOTIDE SEQUENCE [LARGE SCALE GENOMIC DNA]</scope>
    <source>
        <strain evidence="4">DSM 17465</strain>
    </source>
</reference>
<evidence type="ECO:0000313" key="3">
    <source>
        <dbReference type="EMBL" id="SFU02092.1"/>
    </source>
</evidence>
<evidence type="ECO:0000259" key="2">
    <source>
        <dbReference type="Pfam" id="PF00561"/>
    </source>
</evidence>
<dbReference type="GO" id="GO:0016020">
    <property type="term" value="C:membrane"/>
    <property type="evidence" value="ECO:0007669"/>
    <property type="project" value="TreeGrafter"/>
</dbReference>
<dbReference type="SUPFAM" id="SSF53474">
    <property type="entry name" value="alpha/beta-Hydrolases"/>
    <property type="match status" value="1"/>
</dbReference>
<dbReference type="PANTHER" id="PTHR43798">
    <property type="entry name" value="MONOACYLGLYCEROL LIPASE"/>
    <property type="match status" value="1"/>
</dbReference>
<dbReference type="NCBIfam" id="NF002938">
    <property type="entry name" value="PRK03592.1"/>
    <property type="match status" value="1"/>
</dbReference>
<sequence>MERRTFIKSAAAAFTMALLTPTTLLASDGAGPSKKHMNVLGEPLAYVEQGEGRPVVFLHGNPSSSFVWRNIIPHVAKTNRAIAPDLMGMGDSGKPSMEETYKESSQYLFRFLDNLELENAVLVVHDWGSGLGFEYARTRPEKISGVVFMEAMTPPFIPYPSYEAMGGFADFMRAVRTPGVGEDMIMEQNMLLDQFMRHGSPNGAISEAVMAEYNRYYPNTQSRKILLDWIREIPIAGSPAYVSQVAEANNAWLLESDLPKLMLHVSPGAIISMEQAKTLQKSLTNLESVYLGPGGHFVQEDYPEEIGRAISDWIQKL</sequence>
<keyword evidence="1" id="KW-0732">Signal</keyword>
<dbReference type="RefSeq" id="WP_054784361.1">
    <property type="nucleotide sequence ID" value="NZ_FPBD01000006.1"/>
</dbReference>
<dbReference type="InterPro" id="IPR029058">
    <property type="entry name" value="AB_hydrolase_fold"/>
</dbReference>
<dbReference type="PANTHER" id="PTHR43798:SF24">
    <property type="entry name" value="CIS-3-ALKYL-4-ALKYLOXETAN-2-ONE DECARBOXYLASE"/>
    <property type="match status" value="1"/>
</dbReference>
<dbReference type="AlphaFoldDB" id="A0A1I7CRQ3"/>
<dbReference type="Gene3D" id="3.40.50.1820">
    <property type="entry name" value="alpha/beta hydrolase"/>
    <property type="match status" value="1"/>
</dbReference>
<dbReference type="EMBL" id="FPBD01000006">
    <property type="protein sequence ID" value="SFU02092.1"/>
    <property type="molecule type" value="Genomic_DNA"/>
</dbReference>
<dbReference type="InterPro" id="IPR000073">
    <property type="entry name" value="AB_hydrolase_1"/>
</dbReference>
<evidence type="ECO:0000313" key="4">
    <source>
        <dbReference type="Proteomes" id="UP000183371"/>
    </source>
</evidence>